<dbReference type="InterPro" id="IPR050490">
    <property type="entry name" value="Bact_solute-bd_prot1"/>
</dbReference>
<dbReference type="Gene3D" id="3.40.190.10">
    <property type="entry name" value="Periplasmic binding protein-like II"/>
    <property type="match status" value="2"/>
</dbReference>
<dbReference type="Pfam" id="PF01547">
    <property type="entry name" value="SBP_bac_1"/>
    <property type="match status" value="1"/>
</dbReference>
<comment type="similarity">
    <text evidence="1">Belongs to the bacterial solute-binding protein 1 family.</text>
</comment>
<dbReference type="AlphaFoldDB" id="A0A505D501"/>
<name>A0A505D501_9ACTN</name>
<organism evidence="4 5">
    <name type="scientific">Streptomyces sporangiiformans</name>
    <dbReference type="NCBI Taxonomy" id="2315329"/>
    <lineage>
        <taxon>Bacteria</taxon>
        <taxon>Bacillati</taxon>
        <taxon>Actinomycetota</taxon>
        <taxon>Actinomycetes</taxon>
        <taxon>Kitasatosporales</taxon>
        <taxon>Streptomycetaceae</taxon>
        <taxon>Streptomyces</taxon>
    </lineage>
</organism>
<evidence type="ECO:0000313" key="5">
    <source>
        <dbReference type="Proteomes" id="UP000317378"/>
    </source>
</evidence>
<dbReference type="InterPro" id="IPR006059">
    <property type="entry name" value="SBP"/>
</dbReference>
<feature type="region of interest" description="Disordered" evidence="3">
    <location>
        <begin position="21"/>
        <end position="91"/>
    </location>
</feature>
<keyword evidence="2" id="KW-0813">Transport</keyword>
<evidence type="ECO:0000313" key="4">
    <source>
        <dbReference type="EMBL" id="TPQ16765.1"/>
    </source>
</evidence>
<accession>A0A505D501</accession>
<evidence type="ECO:0000256" key="3">
    <source>
        <dbReference type="SAM" id="MobiDB-lite"/>
    </source>
</evidence>
<dbReference type="Proteomes" id="UP000317378">
    <property type="component" value="Unassembled WGS sequence"/>
</dbReference>
<keyword evidence="5" id="KW-1185">Reference proteome</keyword>
<dbReference type="PANTHER" id="PTHR43649">
    <property type="entry name" value="ARABINOSE-BINDING PROTEIN-RELATED"/>
    <property type="match status" value="1"/>
</dbReference>
<reference evidence="4 5" key="1">
    <citation type="submission" date="2019-06" db="EMBL/GenBank/DDBJ databases">
        <title>Streptomyces sporangiiformans sp. nov., a novel actinomycete isolated from soil in Mount Song.</title>
        <authorList>
            <person name="Han L."/>
        </authorList>
    </citation>
    <scope>NUCLEOTIDE SEQUENCE [LARGE SCALE GENOMIC DNA]</scope>
    <source>
        <strain evidence="4 5">NEAU-SSA 1</strain>
    </source>
</reference>
<comment type="caution">
    <text evidence="4">The sequence shown here is derived from an EMBL/GenBank/DDBJ whole genome shotgun (WGS) entry which is preliminary data.</text>
</comment>
<dbReference type="PANTHER" id="PTHR43649:SF29">
    <property type="entry name" value="OSMOPROTECTIVE COMPOUNDS-BINDING PROTEIN GGTB"/>
    <property type="match status" value="1"/>
</dbReference>
<evidence type="ECO:0000256" key="2">
    <source>
        <dbReference type="ARBA" id="ARBA00022448"/>
    </source>
</evidence>
<evidence type="ECO:0000256" key="1">
    <source>
        <dbReference type="ARBA" id="ARBA00008520"/>
    </source>
</evidence>
<proteinExistence type="inferred from homology"/>
<gene>
    <name evidence="4" type="ORF">FGD71_039855</name>
</gene>
<sequence length="533" mass="55918">MPIMIMKRNCFIKSLRGDRLHPHVSPLPSCSPTRSPPRGRRSPPRPHAPRLRTAPYSGNPRTPTCDTLRHSLSLPAAPGDPMSPTPSSALPSALSRRTFLAVTGAAGASVLTACTSLTPGASPAEKSSSGGPVSTAVPTDKKITLMLADADDTTMTPGLVAAFREKYPNITVKRQYTGWDDYLKSINTTMSADSAPDIAQFVSGMQNLIRGRLLLDVGSYGKAYGWADKFPGLDQITLTADGKTVGEGALYGVPGGLSFEAVYYNKSKAKKLGLTVPPTTVEELEALFAKAKAAGETALVEGNLDGGLNHVFNVLLSVYMKPEDREAWAFGHKGATLTGPEAVTAATTLKRWVDKGYVSPKVNGISDNDATAAFAKGEGVFRISGNWAAAAVAKGLGDRAGLFNVPPAAADGKLRTTGAGVYYCVSSKCKNPAAAAAFLDFVASEQAAGITAEAGFMAPDASAMPQQSGLLGDVSTSWQGIVKDTGLQPFIQNASTPTMPDTLTTQLQLLAGGKVTVEKFLAGFQADYDNYHK</sequence>
<feature type="compositionally biased region" description="Basic residues" evidence="3">
    <location>
        <begin position="37"/>
        <end position="50"/>
    </location>
</feature>
<dbReference type="EMBL" id="VCHX02000320">
    <property type="protein sequence ID" value="TPQ16765.1"/>
    <property type="molecule type" value="Genomic_DNA"/>
</dbReference>
<protein>
    <submittedName>
        <fullName evidence="4">Extracellular solute-binding protein</fullName>
    </submittedName>
</protein>
<dbReference type="OrthoDB" id="2509690at2"/>
<dbReference type="SUPFAM" id="SSF53850">
    <property type="entry name" value="Periplasmic binding protein-like II"/>
    <property type="match status" value="1"/>
</dbReference>